<protein>
    <submittedName>
        <fullName evidence="1">Uncharacterized protein</fullName>
    </submittedName>
</protein>
<evidence type="ECO:0000313" key="1">
    <source>
        <dbReference type="EMBL" id="JAH02181.1"/>
    </source>
</evidence>
<organism evidence="1">
    <name type="scientific">Anguilla anguilla</name>
    <name type="common">European freshwater eel</name>
    <name type="synonym">Muraena anguilla</name>
    <dbReference type="NCBI Taxonomy" id="7936"/>
    <lineage>
        <taxon>Eukaryota</taxon>
        <taxon>Metazoa</taxon>
        <taxon>Chordata</taxon>
        <taxon>Craniata</taxon>
        <taxon>Vertebrata</taxon>
        <taxon>Euteleostomi</taxon>
        <taxon>Actinopterygii</taxon>
        <taxon>Neopterygii</taxon>
        <taxon>Teleostei</taxon>
        <taxon>Anguilliformes</taxon>
        <taxon>Anguillidae</taxon>
        <taxon>Anguilla</taxon>
    </lineage>
</organism>
<dbReference type="AlphaFoldDB" id="A0A0E9PBW9"/>
<dbReference type="EMBL" id="GBXM01106396">
    <property type="protein sequence ID" value="JAH02181.1"/>
    <property type="molecule type" value="Transcribed_RNA"/>
</dbReference>
<reference evidence="1" key="2">
    <citation type="journal article" date="2015" name="Fish Shellfish Immunol.">
        <title>Early steps in the European eel (Anguilla anguilla)-Vibrio vulnificus interaction in the gills: Role of the RtxA13 toxin.</title>
        <authorList>
            <person name="Callol A."/>
            <person name="Pajuelo D."/>
            <person name="Ebbesson L."/>
            <person name="Teles M."/>
            <person name="MacKenzie S."/>
            <person name="Amaro C."/>
        </authorList>
    </citation>
    <scope>NUCLEOTIDE SEQUENCE</scope>
</reference>
<sequence length="37" mass="4191">MLKGHVGLRSGFEHISVRPQFLHHDSEVIHSALLLQT</sequence>
<reference evidence="1" key="1">
    <citation type="submission" date="2014-11" db="EMBL/GenBank/DDBJ databases">
        <authorList>
            <person name="Amaro Gonzalez C."/>
        </authorList>
    </citation>
    <scope>NUCLEOTIDE SEQUENCE</scope>
</reference>
<proteinExistence type="predicted"/>
<accession>A0A0E9PBW9</accession>
<name>A0A0E9PBW9_ANGAN</name>